<evidence type="ECO:0000313" key="1">
    <source>
        <dbReference type="EMBL" id="KAH6929281.1"/>
    </source>
</evidence>
<proteinExistence type="predicted"/>
<dbReference type="Proteomes" id="UP000821845">
    <property type="component" value="Chromosome 6"/>
</dbReference>
<evidence type="ECO:0000313" key="2">
    <source>
        <dbReference type="Proteomes" id="UP000821845"/>
    </source>
</evidence>
<organism evidence="1 2">
    <name type="scientific">Hyalomma asiaticum</name>
    <name type="common">Tick</name>
    <dbReference type="NCBI Taxonomy" id="266040"/>
    <lineage>
        <taxon>Eukaryota</taxon>
        <taxon>Metazoa</taxon>
        <taxon>Ecdysozoa</taxon>
        <taxon>Arthropoda</taxon>
        <taxon>Chelicerata</taxon>
        <taxon>Arachnida</taxon>
        <taxon>Acari</taxon>
        <taxon>Parasitiformes</taxon>
        <taxon>Ixodida</taxon>
        <taxon>Ixodoidea</taxon>
        <taxon>Ixodidae</taxon>
        <taxon>Hyalomminae</taxon>
        <taxon>Hyalomma</taxon>
    </lineage>
</organism>
<keyword evidence="2" id="KW-1185">Reference proteome</keyword>
<sequence>MKRRPRLSQEKFDLKSCVENGIKHHLKLKVQATMIVTPACSRRNTTTAVNLHPQPEVCEAEVWENQDESGRHQMALLRSSCLQVEELHN</sequence>
<name>A0ACB7S2W4_HYAAI</name>
<gene>
    <name evidence="1" type="ORF">HPB50_025940</name>
</gene>
<reference evidence="1" key="1">
    <citation type="submission" date="2020-05" db="EMBL/GenBank/DDBJ databases">
        <title>Large-scale comparative analyses of tick genomes elucidate their genetic diversity and vector capacities.</title>
        <authorList>
            <person name="Jia N."/>
            <person name="Wang J."/>
            <person name="Shi W."/>
            <person name="Du L."/>
            <person name="Sun Y."/>
            <person name="Zhan W."/>
            <person name="Jiang J."/>
            <person name="Wang Q."/>
            <person name="Zhang B."/>
            <person name="Ji P."/>
            <person name="Sakyi L.B."/>
            <person name="Cui X."/>
            <person name="Yuan T."/>
            <person name="Jiang B."/>
            <person name="Yang W."/>
            <person name="Lam T.T.-Y."/>
            <person name="Chang Q."/>
            <person name="Ding S."/>
            <person name="Wang X."/>
            <person name="Zhu J."/>
            <person name="Ruan X."/>
            <person name="Zhao L."/>
            <person name="Wei J."/>
            <person name="Que T."/>
            <person name="Du C."/>
            <person name="Cheng J."/>
            <person name="Dai P."/>
            <person name="Han X."/>
            <person name="Huang E."/>
            <person name="Gao Y."/>
            <person name="Liu J."/>
            <person name="Shao H."/>
            <person name="Ye R."/>
            <person name="Li L."/>
            <person name="Wei W."/>
            <person name="Wang X."/>
            <person name="Wang C."/>
            <person name="Yang T."/>
            <person name="Huo Q."/>
            <person name="Li W."/>
            <person name="Guo W."/>
            <person name="Chen H."/>
            <person name="Zhou L."/>
            <person name="Ni X."/>
            <person name="Tian J."/>
            <person name="Zhou Y."/>
            <person name="Sheng Y."/>
            <person name="Liu T."/>
            <person name="Pan Y."/>
            <person name="Xia L."/>
            <person name="Li J."/>
            <person name="Zhao F."/>
            <person name="Cao W."/>
        </authorList>
    </citation>
    <scope>NUCLEOTIDE SEQUENCE</scope>
    <source>
        <strain evidence="1">Hyas-2018</strain>
    </source>
</reference>
<protein>
    <submittedName>
        <fullName evidence="1">Uncharacterized protein</fullName>
    </submittedName>
</protein>
<comment type="caution">
    <text evidence="1">The sequence shown here is derived from an EMBL/GenBank/DDBJ whole genome shotgun (WGS) entry which is preliminary data.</text>
</comment>
<dbReference type="EMBL" id="CM023486">
    <property type="protein sequence ID" value="KAH6929281.1"/>
    <property type="molecule type" value="Genomic_DNA"/>
</dbReference>
<accession>A0ACB7S2W4</accession>